<dbReference type="EMBL" id="JAUEPH010000005">
    <property type="protein sequence ID" value="MDN3204893.1"/>
    <property type="molecule type" value="Genomic_DNA"/>
</dbReference>
<reference evidence="1" key="1">
    <citation type="submission" date="2023-06" db="EMBL/GenBank/DDBJ databases">
        <title>Robiginitalea aurantiacus sp. nov. and Algoriphagus sediminis sp. nov., isolated from coastal sediment.</title>
        <authorList>
            <person name="Zhou Z.Y."/>
            <person name="An J."/>
            <person name="Jia Y.W."/>
            <person name="Du Z.J."/>
        </authorList>
    </citation>
    <scope>NUCLEOTIDE SEQUENCE</scope>
    <source>
        <strain evidence="1">C2-7</strain>
    </source>
</reference>
<protein>
    <submittedName>
        <fullName evidence="1">DUF721 domain-containing protein</fullName>
    </submittedName>
</protein>
<name>A0ABT7YEE7_9BACT</name>
<accession>A0ABT7YEE7</accession>
<comment type="caution">
    <text evidence="1">The sequence shown here is derived from an EMBL/GenBank/DDBJ whole genome shotgun (WGS) entry which is preliminary data.</text>
</comment>
<sequence>MQRFSSSSRKKDAAPMESAFKELLKAYRLEDKFQEKSLIHQWPELVGKTISSRTTNLYIKDKKLFVKIQSGPVKKELQMNKQKVLNLIHEKYGEDLITDLVFY</sequence>
<dbReference type="PANTHER" id="PTHR36456">
    <property type="entry name" value="UPF0232 PROTEIN SCO3875"/>
    <property type="match status" value="1"/>
</dbReference>
<dbReference type="PANTHER" id="PTHR36456:SF1">
    <property type="entry name" value="UPF0232 PROTEIN SCO3875"/>
    <property type="match status" value="1"/>
</dbReference>
<dbReference type="InterPro" id="IPR007922">
    <property type="entry name" value="DciA-like"/>
</dbReference>
<gene>
    <name evidence="1" type="ORF">QVH07_12075</name>
</gene>
<dbReference type="Proteomes" id="UP001171916">
    <property type="component" value="Unassembled WGS sequence"/>
</dbReference>
<keyword evidence="2" id="KW-1185">Reference proteome</keyword>
<evidence type="ECO:0000313" key="1">
    <source>
        <dbReference type="EMBL" id="MDN3204893.1"/>
    </source>
</evidence>
<proteinExistence type="predicted"/>
<dbReference type="Pfam" id="PF05258">
    <property type="entry name" value="DciA"/>
    <property type="match status" value="1"/>
</dbReference>
<evidence type="ECO:0000313" key="2">
    <source>
        <dbReference type="Proteomes" id="UP001171916"/>
    </source>
</evidence>
<dbReference type="RefSeq" id="WP_290000714.1">
    <property type="nucleotide sequence ID" value="NZ_JAUEPH010000005.1"/>
</dbReference>
<organism evidence="1 2">
    <name type="scientific">Algoriphagus sediminis</name>
    <dbReference type="NCBI Taxonomy" id="3057113"/>
    <lineage>
        <taxon>Bacteria</taxon>
        <taxon>Pseudomonadati</taxon>
        <taxon>Bacteroidota</taxon>
        <taxon>Cytophagia</taxon>
        <taxon>Cytophagales</taxon>
        <taxon>Cyclobacteriaceae</taxon>
        <taxon>Algoriphagus</taxon>
    </lineage>
</organism>